<organism evidence="1 2">
    <name type="scientific">Undibacterium piscinae</name>
    <dbReference type="NCBI Taxonomy" id="2495591"/>
    <lineage>
        <taxon>Bacteria</taxon>
        <taxon>Pseudomonadati</taxon>
        <taxon>Pseudomonadota</taxon>
        <taxon>Betaproteobacteria</taxon>
        <taxon>Burkholderiales</taxon>
        <taxon>Oxalobacteraceae</taxon>
        <taxon>Undibacterium</taxon>
    </lineage>
</organism>
<dbReference type="KEGG" id="upi:EJG51_009180"/>
<dbReference type="EMBL" id="CP051152">
    <property type="protein sequence ID" value="QJQ05997.1"/>
    <property type="molecule type" value="Genomic_DNA"/>
</dbReference>
<dbReference type="Proteomes" id="UP000274350">
    <property type="component" value="Chromosome"/>
</dbReference>
<evidence type="ECO:0000313" key="1">
    <source>
        <dbReference type="EMBL" id="QJQ05997.1"/>
    </source>
</evidence>
<gene>
    <name evidence="1" type="ORF">EJG51_009180</name>
</gene>
<name>A0A6M4A5Z8_9BURK</name>
<reference evidence="1 2" key="1">
    <citation type="journal article" date="2019" name="Int. J. Syst. Evol. Microbiol.">
        <title>Undibacterium piscinae sp. nov., isolated from Korean shiner intestine.</title>
        <authorList>
            <person name="Lee S.Y."/>
            <person name="Kang W."/>
            <person name="Kim P.S."/>
            <person name="Kim H.S."/>
            <person name="Sung H."/>
            <person name="Shin N.R."/>
            <person name="Whon T.W."/>
            <person name="Yun J.H."/>
            <person name="Lee J.Y."/>
            <person name="Lee J.Y."/>
            <person name="Jung M.J."/>
            <person name="Jeong Y.S."/>
            <person name="Tak E.J."/>
            <person name="Han J.E."/>
            <person name="Hyun D.W."/>
            <person name="Kang M.S."/>
            <person name="Lee K.E."/>
            <person name="Lee B.H."/>
            <person name="Bae J.W."/>
        </authorList>
    </citation>
    <scope>NUCLEOTIDE SEQUENCE [LARGE SCALE GENOMIC DNA]</scope>
    <source>
        <strain evidence="1 2">S11R28</strain>
    </source>
</reference>
<keyword evidence="2" id="KW-1185">Reference proteome</keyword>
<proteinExistence type="predicted"/>
<sequence length="46" mass="4884">MYAVTLALTDSESKVFGTKETWQNNNSGLARDGVALLVVEGPPCSI</sequence>
<dbReference type="AlphaFoldDB" id="A0A6M4A5Z8"/>
<accession>A0A6M4A5Z8</accession>
<protein>
    <submittedName>
        <fullName evidence="1">Uncharacterized protein</fullName>
    </submittedName>
</protein>
<evidence type="ECO:0000313" key="2">
    <source>
        <dbReference type="Proteomes" id="UP000274350"/>
    </source>
</evidence>